<evidence type="ECO:0000256" key="2">
    <source>
        <dbReference type="ARBA" id="ARBA00022438"/>
    </source>
</evidence>
<dbReference type="FunFam" id="2.60.40.1730:FF:000002">
    <property type="entry name" value="Aminopeptidase"/>
    <property type="match status" value="1"/>
</dbReference>
<dbReference type="Gene3D" id="1.10.390.10">
    <property type="entry name" value="Neutral Protease Domain 2"/>
    <property type="match status" value="1"/>
</dbReference>
<dbReference type="GO" id="GO:0006508">
    <property type="term" value="P:proteolysis"/>
    <property type="evidence" value="ECO:0007669"/>
    <property type="project" value="UniProtKB-KW"/>
</dbReference>
<evidence type="ECO:0000313" key="15">
    <source>
        <dbReference type="EMBL" id="GJJ76329.1"/>
    </source>
</evidence>
<dbReference type="GO" id="GO:0043171">
    <property type="term" value="P:peptide catabolic process"/>
    <property type="evidence" value="ECO:0007669"/>
    <property type="project" value="TreeGrafter"/>
</dbReference>
<evidence type="ECO:0000256" key="3">
    <source>
        <dbReference type="ARBA" id="ARBA00022670"/>
    </source>
</evidence>
<keyword evidence="4 9" id="KW-0479">Metal-binding</keyword>
<feature type="compositionally biased region" description="Low complexity" evidence="11">
    <location>
        <begin position="998"/>
        <end position="1034"/>
    </location>
</feature>
<feature type="binding site" evidence="9">
    <location>
        <position position="324"/>
    </location>
    <ligand>
        <name>Zn(2+)</name>
        <dbReference type="ChEBI" id="CHEBI:29105"/>
        <note>catalytic</note>
    </ligand>
</feature>
<evidence type="ECO:0008006" key="17">
    <source>
        <dbReference type="Google" id="ProtNLM"/>
    </source>
</evidence>
<dbReference type="Pfam" id="PF11838">
    <property type="entry name" value="ERAP1_C"/>
    <property type="match status" value="1"/>
</dbReference>
<dbReference type="InterPro" id="IPR001930">
    <property type="entry name" value="Peptidase_M1"/>
</dbReference>
<evidence type="ECO:0000313" key="16">
    <source>
        <dbReference type="Proteomes" id="UP000827284"/>
    </source>
</evidence>
<dbReference type="OrthoDB" id="10031169at2759"/>
<feature type="domain" description="ERAP1-like C-terminal" evidence="13">
    <location>
        <begin position="543"/>
        <end position="872"/>
    </location>
</feature>
<dbReference type="GO" id="GO:0016020">
    <property type="term" value="C:membrane"/>
    <property type="evidence" value="ECO:0007669"/>
    <property type="project" value="TreeGrafter"/>
</dbReference>
<gene>
    <name evidence="15" type="ORF">EMPS_08688</name>
</gene>
<feature type="domain" description="Aminopeptidase N-like N-terminal" evidence="14">
    <location>
        <begin position="26"/>
        <end position="213"/>
    </location>
</feature>
<evidence type="ECO:0000256" key="10">
    <source>
        <dbReference type="PIRSR" id="PIRSR634016-4"/>
    </source>
</evidence>
<sequence>MALPLSLETTSAAPALGMTLNKSIIPIHYSLKIIPCPISFTFLGECSIEICIAEPTFDITLNAKELNIQTATARDHLSSTDYSVTATSVRYNIEEETITLEFPELLHVGTSWILDIVYIGLVNDKLNGFYRSAYTDADNNVHQMTTTQFQSTHARRAFPCWDEPSVKATFSLMLVVSQEMTCLSNMSVESTTLLENGMQQVTFLKTPIMATYLLAWMIGDFDYLEAYTSGEFNGEPVLCRLYAPVGLAIHGQYSLDLAVKSVEYFSRLFNIPYPLPKLDLVAVPDFSPGAMENWGLITFRTYALLLDEYGSNERKREIAATVIHEISHQWFGNLVTMDWWSDLWLFEGFATHLAYIVVDELFPDWDVWSEFVKRIQIVLAQDALRTSHPVEVGVANPSEITQIFDEISYMKGASVLRMLSAWLGQNQLLRGIRTFMLKFMWGNATTEDLWVTLAEECKVDVPGFMRQWTRQTGYPVLSITELDESTILVRQTLFLSTGDVREEEDQLLWPVPLALTTADNPTEVRNIMLDSKEMILKVDTTRWYKFNMGQAGFYRVSYPPKTLDLLGQTLLQQRVNEVGHRIETLSAADRMGLLTDAAALVSSGNAPTSSFLTLLKYFEDEENYMVWAELSLRLQELFSVWLEQPEAVIKALKEVQRRLFTKIVKRLGWEFPENEDQATGNLRTLAIRYAGRAGDTEVVNEARRRFRIFMTNRDMTIIPPDLRFPVFEIVLRTTVGVEEYEAVVNYYRETYLPGEKVVALTVLGYGHSLELIRRTLAFAISADVRTQDVLTAVSTLRSSVEGRAELWNFMRHHWDILYERHCDDIRFLDYFVLISVASFSSLERYREVQDFFAHKDRSSYERILATSLEGIRMHILWLERDRQDVENWLRKNGYLVDEQDHGQDQSKSSVSTLSDSIPLSAVNEASPSSATLTSSSNLTLAETTPTSMDIGDFNGENYRPPTCYYNSGLMVALDGLDCSQSSSFEEEPSFSQGAHSPTTTQVSTGTLLTTSSLRSQSRGPSSVSSMSASPNGSPAMPLYYYHSEEHQGDLPQQQHCGHAHSHNPGYIYGQAQTLEEQHRFLNEMPHENQLHQPQARVQSFTEQLQLNSNVVSRTPMTTKSTLTSRGRTLEGDMELLRVNED</sequence>
<dbReference type="Proteomes" id="UP000827284">
    <property type="component" value="Unassembled WGS sequence"/>
</dbReference>
<keyword evidence="16" id="KW-1185">Reference proteome</keyword>
<organism evidence="15 16">
    <name type="scientific">Entomortierella parvispora</name>
    <dbReference type="NCBI Taxonomy" id="205924"/>
    <lineage>
        <taxon>Eukaryota</taxon>
        <taxon>Fungi</taxon>
        <taxon>Fungi incertae sedis</taxon>
        <taxon>Mucoromycota</taxon>
        <taxon>Mortierellomycotina</taxon>
        <taxon>Mortierellomycetes</taxon>
        <taxon>Mortierellales</taxon>
        <taxon>Mortierellaceae</taxon>
        <taxon>Entomortierella</taxon>
    </lineage>
</organism>
<feature type="domain" description="Peptidase M1 membrane alanine aminopeptidase" evidence="12">
    <location>
        <begin position="253"/>
        <end position="468"/>
    </location>
</feature>
<dbReference type="Gene3D" id="2.60.40.1910">
    <property type="match status" value="1"/>
</dbReference>
<dbReference type="InterPro" id="IPR027268">
    <property type="entry name" value="Peptidase_M4/M1_CTD_sf"/>
</dbReference>
<evidence type="ECO:0000256" key="8">
    <source>
        <dbReference type="PIRSR" id="PIRSR634016-1"/>
    </source>
</evidence>
<feature type="site" description="Transition state stabilizer" evidence="10">
    <location>
        <position position="409"/>
    </location>
</feature>
<dbReference type="EMBL" id="BQFW01000012">
    <property type="protein sequence ID" value="GJJ76329.1"/>
    <property type="molecule type" value="Genomic_DNA"/>
</dbReference>
<comment type="similarity">
    <text evidence="1">Belongs to the peptidase M1 family.</text>
</comment>
<evidence type="ECO:0000259" key="14">
    <source>
        <dbReference type="Pfam" id="PF17900"/>
    </source>
</evidence>
<comment type="caution">
    <text evidence="15">The sequence shown here is derived from an EMBL/GenBank/DDBJ whole genome shotgun (WGS) entry which is preliminary data.</text>
</comment>
<dbReference type="GO" id="GO:0005737">
    <property type="term" value="C:cytoplasm"/>
    <property type="evidence" value="ECO:0007669"/>
    <property type="project" value="TreeGrafter"/>
</dbReference>
<dbReference type="Pfam" id="PF01433">
    <property type="entry name" value="Peptidase_M1"/>
    <property type="match status" value="1"/>
</dbReference>
<dbReference type="FunFam" id="1.25.50.20:FF:000002">
    <property type="entry name" value="Aminopeptidase"/>
    <property type="match status" value="1"/>
</dbReference>
<keyword evidence="5" id="KW-0378">Hydrolase</keyword>
<reference evidence="15" key="2">
    <citation type="journal article" date="2022" name="Microbiol. Resour. Announc.">
        <title>Whole-Genome Sequence of Entomortierella parvispora E1425, a Mucoromycotan Fungus Associated with Burkholderiaceae-Related Endosymbiotic Bacteria.</title>
        <authorList>
            <person name="Herlambang A."/>
            <person name="Guo Y."/>
            <person name="Takashima Y."/>
            <person name="Narisawa K."/>
            <person name="Ohta H."/>
            <person name="Nishizawa T."/>
        </authorList>
    </citation>
    <scope>NUCLEOTIDE SEQUENCE</scope>
    <source>
        <strain evidence="15">E1425</strain>
    </source>
</reference>
<evidence type="ECO:0000259" key="13">
    <source>
        <dbReference type="Pfam" id="PF11838"/>
    </source>
</evidence>
<dbReference type="GO" id="GO:0005615">
    <property type="term" value="C:extracellular space"/>
    <property type="evidence" value="ECO:0007669"/>
    <property type="project" value="TreeGrafter"/>
</dbReference>
<dbReference type="GO" id="GO:0042277">
    <property type="term" value="F:peptide binding"/>
    <property type="evidence" value="ECO:0007669"/>
    <property type="project" value="TreeGrafter"/>
</dbReference>
<dbReference type="InterPro" id="IPR034016">
    <property type="entry name" value="M1_APN-typ"/>
</dbReference>
<evidence type="ECO:0000256" key="9">
    <source>
        <dbReference type="PIRSR" id="PIRSR634016-3"/>
    </source>
</evidence>
<feature type="region of interest" description="Disordered" evidence="11">
    <location>
        <begin position="981"/>
        <end position="1034"/>
    </location>
</feature>
<dbReference type="SUPFAM" id="SSF63737">
    <property type="entry name" value="Leukotriene A4 hydrolase N-terminal domain"/>
    <property type="match status" value="1"/>
</dbReference>
<protein>
    <recommendedName>
        <fullName evidence="17">Aminopeptidase</fullName>
    </recommendedName>
</protein>
<dbReference type="FunFam" id="1.10.390.10:FF:000001">
    <property type="entry name" value="Aminopeptidase"/>
    <property type="match status" value="1"/>
</dbReference>
<evidence type="ECO:0000256" key="1">
    <source>
        <dbReference type="ARBA" id="ARBA00010136"/>
    </source>
</evidence>
<evidence type="ECO:0000256" key="5">
    <source>
        <dbReference type="ARBA" id="ARBA00022801"/>
    </source>
</evidence>
<evidence type="ECO:0000256" key="7">
    <source>
        <dbReference type="ARBA" id="ARBA00023049"/>
    </source>
</evidence>
<accession>A0A9P3LZI8</accession>
<dbReference type="Gene3D" id="1.25.50.20">
    <property type="match status" value="1"/>
</dbReference>
<dbReference type="PRINTS" id="PR00756">
    <property type="entry name" value="ALADIPTASE"/>
</dbReference>
<dbReference type="InterPro" id="IPR045357">
    <property type="entry name" value="Aminopeptidase_N-like_N"/>
</dbReference>
<dbReference type="Gene3D" id="2.60.40.1730">
    <property type="entry name" value="tricorn interacting facor f3 domain"/>
    <property type="match status" value="1"/>
</dbReference>
<name>A0A9P3LZI8_9FUNG</name>
<keyword evidence="2" id="KW-0031">Aminopeptidase</keyword>
<dbReference type="InterPro" id="IPR024571">
    <property type="entry name" value="ERAP1-like_C_dom"/>
</dbReference>
<reference evidence="15" key="1">
    <citation type="submission" date="2021-11" db="EMBL/GenBank/DDBJ databases">
        <authorList>
            <person name="Herlambang A."/>
            <person name="Guo Y."/>
            <person name="Takashima Y."/>
            <person name="Nishizawa T."/>
        </authorList>
    </citation>
    <scope>NUCLEOTIDE SEQUENCE</scope>
    <source>
        <strain evidence="15">E1425</strain>
    </source>
</reference>
<feature type="binding site" evidence="9">
    <location>
        <position position="347"/>
    </location>
    <ligand>
        <name>Zn(2+)</name>
        <dbReference type="ChEBI" id="CHEBI:29105"/>
        <note>catalytic</note>
    </ligand>
</feature>
<dbReference type="InterPro" id="IPR014782">
    <property type="entry name" value="Peptidase_M1_dom"/>
</dbReference>
<proteinExistence type="inferred from homology"/>
<keyword evidence="3" id="KW-0645">Protease</keyword>
<dbReference type="Pfam" id="PF17900">
    <property type="entry name" value="Peptidase_M1_N"/>
    <property type="match status" value="1"/>
</dbReference>
<dbReference type="InterPro" id="IPR042097">
    <property type="entry name" value="Aminopeptidase_N-like_N_sf"/>
</dbReference>
<evidence type="ECO:0000256" key="4">
    <source>
        <dbReference type="ARBA" id="ARBA00022723"/>
    </source>
</evidence>
<dbReference type="AlphaFoldDB" id="A0A9P3LZI8"/>
<evidence type="ECO:0000256" key="11">
    <source>
        <dbReference type="SAM" id="MobiDB-lite"/>
    </source>
</evidence>
<keyword evidence="7" id="KW-0482">Metalloprotease</keyword>
<dbReference type="InterPro" id="IPR050344">
    <property type="entry name" value="Peptidase_M1_aminopeptidases"/>
</dbReference>
<dbReference type="CDD" id="cd09601">
    <property type="entry name" value="M1_APN-Q_like"/>
    <property type="match status" value="1"/>
</dbReference>
<dbReference type="GO" id="GO:0070006">
    <property type="term" value="F:metalloaminopeptidase activity"/>
    <property type="evidence" value="ECO:0007669"/>
    <property type="project" value="TreeGrafter"/>
</dbReference>
<dbReference type="PANTHER" id="PTHR11533:SF174">
    <property type="entry name" value="PUROMYCIN-SENSITIVE AMINOPEPTIDASE-RELATED"/>
    <property type="match status" value="1"/>
</dbReference>
<dbReference type="PANTHER" id="PTHR11533">
    <property type="entry name" value="PROTEASE M1 ZINC METALLOPROTEASE"/>
    <property type="match status" value="1"/>
</dbReference>
<evidence type="ECO:0000256" key="6">
    <source>
        <dbReference type="ARBA" id="ARBA00022833"/>
    </source>
</evidence>
<dbReference type="GO" id="GO:0008270">
    <property type="term" value="F:zinc ion binding"/>
    <property type="evidence" value="ECO:0007669"/>
    <property type="project" value="InterPro"/>
</dbReference>
<feature type="binding site" evidence="9">
    <location>
        <position position="328"/>
    </location>
    <ligand>
        <name>Zn(2+)</name>
        <dbReference type="ChEBI" id="CHEBI:29105"/>
        <note>catalytic</note>
    </ligand>
</feature>
<evidence type="ECO:0000259" key="12">
    <source>
        <dbReference type="Pfam" id="PF01433"/>
    </source>
</evidence>
<comment type="cofactor">
    <cofactor evidence="9">
        <name>Zn(2+)</name>
        <dbReference type="ChEBI" id="CHEBI:29105"/>
    </cofactor>
    <text evidence="9">Binds 1 zinc ion per subunit.</text>
</comment>
<feature type="active site" description="Proton acceptor" evidence="8">
    <location>
        <position position="325"/>
    </location>
</feature>
<keyword evidence="6 9" id="KW-0862">Zinc</keyword>
<dbReference type="SUPFAM" id="SSF55486">
    <property type="entry name" value="Metalloproteases ('zincins'), catalytic domain"/>
    <property type="match status" value="1"/>
</dbReference>